<comment type="caution">
    <text evidence="2">The sequence shown here is derived from an EMBL/GenBank/DDBJ whole genome shotgun (WGS) entry which is preliminary data.</text>
</comment>
<name>A0A645DU45_9ZZZZ</name>
<sequence>MDLRSYEEVDKFPDRCPPDFEYIHCPLVEENLSFDNIASPAMQAFALGVAEGYKNIVRSHGENLAKIINNISDSMKKGGVVFHCTSGKDRTGIVASVIYYILGVDIEDIIADYQTSYTYNKRMSDKFMTDFPQYRQYYSVVMSKASHMAELLKFYEEIDIVNYLILNGAVEEKIESLKDYMLV</sequence>
<evidence type="ECO:0000259" key="1">
    <source>
        <dbReference type="PROSITE" id="PS50056"/>
    </source>
</evidence>
<gene>
    <name evidence="2" type="ORF">SDC9_139935</name>
</gene>
<dbReference type="InterPro" id="IPR016130">
    <property type="entry name" value="Tyr_Pase_AS"/>
</dbReference>
<dbReference type="InterPro" id="IPR026893">
    <property type="entry name" value="Tyr/Ser_Pase_IphP-type"/>
</dbReference>
<dbReference type="InterPro" id="IPR029021">
    <property type="entry name" value="Prot-tyrosine_phosphatase-like"/>
</dbReference>
<feature type="domain" description="Tyrosine specific protein phosphatases" evidence="1">
    <location>
        <begin position="62"/>
        <end position="128"/>
    </location>
</feature>
<dbReference type="PROSITE" id="PS50056">
    <property type="entry name" value="TYR_PHOSPHATASE_2"/>
    <property type="match status" value="1"/>
</dbReference>
<dbReference type="EMBL" id="VSSQ01039688">
    <property type="protein sequence ID" value="MPM92799.1"/>
    <property type="molecule type" value="Genomic_DNA"/>
</dbReference>
<dbReference type="Gene3D" id="3.90.190.10">
    <property type="entry name" value="Protein tyrosine phosphatase superfamily"/>
    <property type="match status" value="1"/>
</dbReference>
<dbReference type="Pfam" id="PF13350">
    <property type="entry name" value="Y_phosphatase3"/>
    <property type="match status" value="1"/>
</dbReference>
<organism evidence="2">
    <name type="scientific">bioreactor metagenome</name>
    <dbReference type="NCBI Taxonomy" id="1076179"/>
    <lineage>
        <taxon>unclassified sequences</taxon>
        <taxon>metagenomes</taxon>
        <taxon>ecological metagenomes</taxon>
    </lineage>
</organism>
<protein>
    <recommendedName>
        <fullName evidence="1">Tyrosine specific protein phosphatases domain-containing protein</fullName>
    </recommendedName>
</protein>
<dbReference type="GO" id="GO:0004721">
    <property type="term" value="F:phosphoprotein phosphatase activity"/>
    <property type="evidence" value="ECO:0007669"/>
    <property type="project" value="InterPro"/>
</dbReference>
<dbReference type="AlphaFoldDB" id="A0A645DU45"/>
<accession>A0A645DU45</accession>
<dbReference type="PROSITE" id="PS00383">
    <property type="entry name" value="TYR_PHOSPHATASE_1"/>
    <property type="match status" value="1"/>
</dbReference>
<reference evidence="2" key="1">
    <citation type="submission" date="2019-08" db="EMBL/GenBank/DDBJ databases">
        <authorList>
            <person name="Kucharzyk K."/>
            <person name="Murdoch R.W."/>
            <person name="Higgins S."/>
            <person name="Loffler F."/>
        </authorList>
    </citation>
    <scope>NUCLEOTIDE SEQUENCE</scope>
</reference>
<evidence type="ECO:0000313" key="2">
    <source>
        <dbReference type="EMBL" id="MPM92799.1"/>
    </source>
</evidence>
<proteinExistence type="predicted"/>
<dbReference type="SUPFAM" id="SSF52799">
    <property type="entry name" value="(Phosphotyrosine protein) phosphatases II"/>
    <property type="match status" value="1"/>
</dbReference>
<dbReference type="InterPro" id="IPR000387">
    <property type="entry name" value="Tyr_Pase_dom"/>
</dbReference>